<keyword evidence="2" id="KW-0813">Transport</keyword>
<evidence type="ECO:0000256" key="3">
    <source>
        <dbReference type="ARBA" id="ARBA00022475"/>
    </source>
</evidence>
<evidence type="ECO:0000313" key="9">
    <source>
        <dbReference type="EMBL" id="SVC75280.1"/>
    </source>
</evidence>
<keyword evidence="3" id="KW-1003">Cell membrane</keyword>
<feature type="non-terminal residue" evidence="9">
    <location>
        <position position="1"/>
    </location>
</feature>
<evidence type="ECO:0000256" key="5">
    <source>
        <dbReference type="ARBA" id="ARBA00022989"/>
    </source>
</evidence>
<feature type="transmembrane region" description="Helical" evidence="8">
    <location>
        <begin position="193"/>
        <end position="212"/>
    </location>
</feature>
<feature type="non-terminal residue" evidence="9">
    <location>
        <position position="226"/>
    </location>
</feature>
<feature type="transmembrane region" description="Helical" evidence="8">
    <location>
        <begin position="78"/>
        <end position="97"/>
    </location>
</feature>
<name>A0A382PR65_9ZZZZ</name>
<feature type="transmembrane region" description="Helical" evidence="8">
    <location>
        <begin position="160"/>
        <end position="181"/>
    </location>
</feature>
<organism evidence="9">
    <name type="scientific">marine metagenome</name>
    <dbReference type="NCBI Taxonomy" id="408172"/>
    <lineage>
        <taxon>unclassified sequences</taxon>
        <taxon>metagenomes</taxon>
        <taxon>ecological metagenomes</taxon>
    </lineage>
</organism>
<sequence length="226" mass="24595">VECGLQQYGQESPDHMAIERVTGQDIAPRHIDARPPRVPPKNFGSPYILFGGFSLLITIGTLLLLMPFANTLEGITPFLDALFTATSAVTVTGLIVVDTPTYWSVYGQFIIMILIFTGGLGIMTSATFLLIMIGQRLTLANRLLMRESLGESRLEGLIRLTIRIVLAVVGIQAIGTVVLFIRLLQDHAASTAAWHAIFHAVSGFNNAGFVIFPNSESLSAFQQDYA</sequence>
<gene>
    <name evidence="9" type="ORF">METZ01_LOCUS328134</name>
</gene>
<dbReference type="PANTHER" id="PTHR32024">
    <property type="entry name" value="TRK SYSTEM POTASSIUM UPTAKE PROTEIN TRKG-RELATED"/>
    <property type="match status" value="1"/>
</dbReference>
<comment type="subcellular location">
    <subcellularLocation>
        <location evidence="1">Cell membrane</location>
        <topology evidence="1">Multi-pass membrane protein</topology>
    </subcellularLocation>
</comment>
<dbReference type="InterPro" id="IPR003445">
    <property type="entry name" value="Cat_transpt"/>
</dbReference>
<dbReference type="Pfam" id="PF02386">
    <property type="entry name" value="TrkH"/>
    <property type="match status" value="1"/>
</dbReference>
<keyword evidence="5 8" id="KW-1133">Transmembrane helix</keyword>
<accession>A0A382PR65</accession>
<dbReference type="GO" id="GO:0008324">
    <property type="term" value="F:monoatomic cation transmembrane transporter activity"/>
    <property type="evidence" value="ECO:0007669"/>
    <property type="project" value="InterPro"/>
</dbReference>
<keyword evidence="4 8" id="KW-0812">Transmembrane</keyword>
<evidence type="ECO:0000256" key="1">
    <source>
        <dbReference type="ARBA" id="ARBA00004651"/>
    </source>
</evidence>
<evidence type="ECO:0000256" key="6">
    <source>
        <dbReference type="ARBA" id="ARBA00023065"/>
    </source>
</evidence>
<keyword evidence="7 8" id="KW-0472">Membrane</keyword>
<proteinExistence type="predicted"/>
<feature type="transmembrane region" description="Helical" evidence="8">
    <location>
        <begin position="109"/>
        <end position="139"/>
    </location>
</feature>
<dbReference type="EMBL" id="UINC01108863">
    <property type="protein sequence ID" value="SVC75280.1"/>
    <property type="molecule type" value="Genomic_DNA"/>
</dbReference>
<dbReference type="PANTHER" id="PTHR32024:SF1">
    <property type="entry name" value="KTR SYSTEM POTASSIUM UPTAKE PROTEIN B"/>
    <property type="match status" value="1"/>
</dbReference>
<evidence type="ECO:0000256" key="4">
    <source>
        <dbReference type="ARBA" id="ARBA00022692"/>
    </source>
</evidence>
<dbReference type="GO" id="GO:0005886">
    <property type="term" value="C:plasma membrane"/>
    <property type="evidence" value="ECO:0007669"/>
    <property type="project" value="UniProtKB-SubCell"/>
</dbReference>
<feature type="transmembrane region" description="Helical" evidence="8">
    <location>
        <begin position="47"/>
        <end position="66"/>
    </location>
</feature>
<evidence type="ECO:0000256" key="2">
    <source>
        <dbReference type="ARBA" id="ARBA00022448"/>
    </source>
</evidence>
<evidence type="ECO:0000256" key="8">
    <source>
        <dbReference type="SAM" id="Phobius"/>
    </source>
</evidence>
<dbReference type="AlphaFoldDB" id="A0A382PR65"/>
<reference evidence="9" key="1">
    <citation type="submission" date="2018-05" db="EMBL/GenBank/DDBJ databases">
        <authorList>
            <person name="Lanie J.A."/>
            <person name="Ng W.-L."/>
            <person name="Kazmierczak K.M."/>
            <person name="Andrzejewski T.M."/>
            <person name="Davidsen T.M."/>
            <person name="Wayne K.J."/>
            <person name="Tettelin H."/>
            <person name="Glass J.I."/>
            <person name="Rusch D."/>
            <person name="Podicherti R."/>
            <person name="Tsui H.-C.T."/>
            <person name="Winkler M.E."/>
        </authorList>
    </citation>
    <scope>NUCLEOTIDE SEQUENCE</scope>
</reference>
<keyword evidence="6" id="KW-0406">Ion transport</keyword>
<dbReference type="GO" id="GO:0030001">
    <property type="term" value="P:metal ion transport"/>
    <property type="evidence" value="ECO:0007669"/>
    <property type="project" value="UniProtKB-ARBA"/>
</dbReference>
<evidence type="ECO:0000256" key="7">
    <source>
        <dbReference type="ARBA" id="ARBA00023136"/>
    </source>
</evidence>
<protein>
    <submittedName>
        <fullName evidence="9">Uncharacterized protein</fullName>
    </submittedName>
</protein>